<gene>
    <name evidence="2" type="ORF">AMTR_s00002p00261360</name>
</gene>
<dbReference type="PANTHER" id="PTHR33592">
    <property type="entry name" value="TRANSMEMBRANE PROTEIN"/>
    <property type="match status" value="1"/>
</dbReference>
<evidence type="ECO:0000313" key="2">
    <source>
        <dbReference type="EMBL" id="ERN01375.1"/>
    </source>
</evidence>
<dbReference type="Gramene" id="ERN01375">
    <property type="protein sequence ID" value="ERN01375"/>
    <property type="gene ID" value="AMTR_s00002p00261360"/>
</dbReference>
<name>W1P343_AMBTC</name>
<dbReference type="PANTHER" id="PTHR33592:SF10">
    <property type="entry name" value="TRANSMEMBRANE PROTEIN"/>
    <property type="match status" value="1"/>
</dbReference>
<reference evidence="3" key="1">
    <citation type="journal article" date="2013" name="Science">
        <title>The Amborella genome and the evolution of flowering plants.</title>
        <authorList>
            <consortium name="Amborella Genome Project"/>
        </authorList>
    </citation>
    <scope>NUCLEOTIDE SEQUENCE [LARGE SCALE GENOMIC DNA]</scope>
</reference>
<accession>W1P343</accession>
<evidence type="ECO:0000313" key="3">
    <source>
        <dbReference type="Proteomes" id="UP000017836"/>
    </source>
</evidence>
<protein>
    <submittedName>
        <fullName evidence="2">Uncharacterized protein</fullName>
    </submittedName>
</protein>
<dbReference type="Proteomes" id="UP000017836">
    <property type="component" value="Unassembled WGS sequence"/>
</dbReference>
<dbReference type="EMBL" id="KI394767">
    <property type="protein sequence ID" value="ERN01375.1"/>
    <property type="molecule type" value="Genomic_DNA"/>
</dbReference>
<evidence type="ECO:0000256" key="1">
    <source>
        <dbReference type="SAM" id="MobiDB-lite"/>
    </source>
</evidence>
<feature type="region of interest" description="Disordered" evidence="1">
    <location>
        <begin position="54"/>
        <end position="80"/>
    </location>
</feature>
<dbReference type="AlphaFoldDB" id="W1P343"/>
<dbReference type="HOGENOM" id="CLU_165084_1_0_1"/>
<organism evidence="2 3">
    <name type="scientific">Amborella trichopoda</name>
    <dbReference type="NCBI Taxonomy" id="13333"/>
    <lineage>
        <taxon>Eukaryota</taxon>
        <taxon>Viridiplantae</taxon>
        <taxon>Streptophyta</taxon>
        <taxon>Embryophyta</taxon>
        <taxon>Tracheophyta</taxon>
        <taxon>Spermatophyta</taxon>
        <taxon>Magnoliopsida</taxon>
        <taxon>Amborellales</taxon>
        <taxon>Amborellaceae</taxon>
        <taxon>Amborella</taxon>
    </lineage>
</organism>
<sequence length="113" mass="12047">MEFPRSKEIGRVFIIFCMVLLSNIHCRGATRVLSKEWELRGELVFQSLQRGPVAPSRASRCTNVPGAPSSGGGGCPPLGEMNVAGHRNPAPIASFPGVVGRFGIASSLNDGRR</sequence>
<proteinExistence type="predicted"/>
<keyword evidence="3" id="KW-1185">Reference proteome</keyword>